<sequence length="393" mass="43117">MLWVNGRVNQRLIVTLNNSQENPDDQTQSANNSPSNSDVALDPKSLDAKNFLLTGSDNGSCADAKSATTGGIGDRTSLGERSDTIMIIRIDPSSKRAAILSFPRDLWVNIAGTTRQNRINSAFKSTDPNRLVDTIEKSFGIPVDHYVNVNFCAFKEIVTAVDGVKVPFLYPTRDKKTGFSVTTPGCINFDGDRALAYVRSRSGYRYFETTKQKWLEDPTGDLGRISRQQDFLRRSMQRALDKGSSNIGVANNLLNAALKNVITDDQLTPRGMLDLAQAMRDLNTRTVATYTIDSYPKRIGELSVLIPLIKSESMKQVLEIFQGRSQLTAQKASIQTINKPTIVLVAQRIAIATTTTLATPETTTTQTPPTTIPTSTVLQKTVGVVPPDDPTCR</sequence>
<dbReference type="InterPro" id="IPR004474">
    <property type="entry name" value="LytR_CpsA_psr"/>
</dbReference>
<evidence type="ECO:0000313" key="3">
    <source>
        <dbReference type="EMBL" id="CAB4667509.1"/>
    </source>
</evidence>
<dbReference type="PANTHER" id="PTHR33392:SF6">
    <property type="entry name" value="POLYISOPRENYL-TEICHOIC ACID--PEPTIDOGLYCAN TEICHOIC ACID TRANSFERASE TAGU"/>
    <property type="match status" value="1"/>
</dbReference>
<proteinExistence type="predicted"/>
<dbReference type="InterPro" id="IPR050922">
    <property type="entry name" value="LytR/CpsA/Psr_CW_biosynth"/>
</dbReference>
<feature type="domain" description="Cell envelope-related transcriptional attenuator" evidence="2">
    <location>
        <begin position="81"/>
        <end position="239"/>
    </location>
</feature>
<dbReference type="Pfam" id="PF03816">
    <property type="entry name" value="LytR_cpsA_psr"/>
    <property type="match status" value="1"/>
</dbReference>
<reference evidence="3" key="1">
    <citation type="submission" date="2020-05" db="EMBL/GenBank/DDBJ databases">
        <authorList>
            <person name="Chiriac C."/>
            <person name="Salcher M."/>
            <person name="Ghai R."/>
            <person name="Kavagutti S V."/>
        </authorList>
    </citation>
    <scope>NUCLEOTIDE SEQUENCE</scope>
</reference>
<gene>
    <name evidence="3" type="ORF">UFOPK2292_00628</name>
</gene>
<dbReference type="AlphaFoldDB" id="A0A6J6M2L1"/>
<evidence type="ECO:0000259" key="2">
    <source>
        <dbReference type="Pfam" id="PF03816"/>
    </source>
</evidence>
<accession>A0A6J6M2L1</accession>
<dbReference type="Gene3D" id="3.40.630.190">
    <property type="entry name" value="LCP protein"/>
    <property type="match status" value="1"/>
</dbReference>
<feature type="compositionally biased region" description="Polar residues" evidence="1">
    <location>
        <begin position="17"/>
        <end position="38"/>
    </location>
</feature>
<name>A0A6J6M2L1_9ZZZZ</name>
<dbReference type="NCBIfam" id="TIGR00350">
    <property type="entry name" value="lytR_cpsA_psr"/>
    <property type="match status" value="1"/>
</dbReference>
<feature type="region of interest" description="Disordered" evidence="1">
    <location>
        <begin position="17"/>
        <end position="41"/>
    </location>
</feature>
<organism evidence="3">
    <name type="scientific">freshwater metagenome</name>
    <dbReference type="NCBI Taxonomy" id="449393"/>
    <lineage>
        <taxon>unclassified sequences</taxon>
        <taxon>metagenomes</taxon>
        <taxon>ecological metagenomes</taxon>
    </lineage>
</organism>
<protein>
    <submittedName>
        <fullName evidence="3">Unannotated protein</fullName>
    </submittedName>
</protein>
<dbReference type="PANTHER" id="PTHR33392">
    <property type="entry name" value="POLYISOPRENYL-TEICHOIC ACID--PEPTIDOGLYCAN TEICHOIC ACID TRANSFERASE TAGU"/>
    <property type="match status" value="1"/>
</dbReference>
<dbReference type="EMBL" id="CAEZWU010000076">
    <property type="protein sequence ID" value="CAB4667509.1"/>
    <property type="molecule type" value="Genomic_DNA"/>
</dbReference>
<evidence type="ECO:0000256" key="1">
    <source>
        <dbReference type="SAM" id="MobiDB-lite"/>
    </source>
</evidence>